<reference evidence="1 2" key="1">
    <citation type="submission" date="2021-06" db="EMBL/GenBank/DDBJ databases">
        <authorList>
            <person name="Palmer J.M."/>
        </authorList>
    </citation>
    <scope>NUCLEOTIDE SEQUENCE [LARGE SCALE GENOMIC DNA]</scope>
    <source>
        <strain evidence="1 2">AS_MEX2019</strain>
        <tissue evidence="1">Muscle</tissue>
    </source>
</reference>
<organism evidence="1 2">
    <name type="scientific">Ameca splendens</name>
    <dbReference type="NCBI Taxonomy" id="208324"/>
    <lineage>
        <taxon>Eukaryota</taxon>
        <taxon>Metazoa</taxon>
        <taxon>Chordata</taxon>
        <taxon>Craniata</taxon>
        <taxon>Vertebrata</taxon>
        <taxon>Euteleostomi</taxon>
        <taxon>Actinopterygii</taxon>
        <taxon>Neopterygii</taxon>
        <taxon>Teleostei</taxon>
        <taxon>Neoteleostei</taxon>
        <taxon>Acanthomorphata</taxon>
        <taxon>Ovalentaria</taxon>
        <taxon>Atherinomorphae</taxon>
        <taxon>Cyprinodontiformes</taxon>
        <taxon>Goodeidae</taxon>
        <taxon>Ameca</taxon>
    </lineage>
</organism>
<evidence type="ECO:0000313" key="2">
    <source>
        <dbReference type="Proteomes" id="UP001469553"/>
    </source>
</evidence>
<comment type="caution">
    <text evidence="1">The sequence shown here is derived from an EMBL/GenBank/DDBJ whole genome shotgun (WGS) entry which is preliminary data.</text>
</comment>
<dbReference type="Proteomes" id="UP001469553">
    <property type="component" value="Unassembled WGS sequence"/>
</dbReference>
<dbReference type="EMBL" id="JAHRIP010031582">
    <property type="protein sequence ID" value="MEQ2293070.1"/>
    <property type="molecule type" value="Genomic_DNA"/>
</dbReference>
<evidence type="ECO:0000313" key="1">
    <source>
        <dbReference type="EMBL" id="MEQ2293070.1"/>
    </source>
</evidence>
<proteinExistence type="predicted"/>
<keyword evidence="2" id="KW-1185">Reference proteome</keyword>
<gene>
    <name evidence="1" type="ORF">AMECASPLE_029435</name>
</gene>
<accession>A0ABV0YHH3</accession>
<protein>
    <submittedName>
        <fullName evidence="1">Uncharacterized protein</fullName>
    </submittedName>
</protein>
<sequence>MCSWSTDSGRTAFQLNVKEVRKRPFMCKRECSLWNRHGLGWGRDTACGENPHHTPILDLEPSIMTNSTLFYPALFPPTVLDKTDQTDNIRHNTHKRPGTVTKSYIN</sequence>
<name>A0ABV0YHH3_9TELE</name>